<evidence type="ECO:0000313" key="2">
    <source>
        <dbReference type="Proteomes" id="UP000009881"/>
    </source>
</evidence>
<sequence>MRCESANARRRNVPRGPPFIILTTYAEGPAEWTRPAVRS</sequence>
<dbReference type="Proteomes" id="UP000009881">
    <property type="component" value="Unassembled WGS sequence"/>
</dbReference>
<proteinExistence type="predicted"/>
<protein>
    <submittedName>
        <fullName evidence="1">Uncharacterized protein</fullName>
    </submittedName>
</protein>
<keyword evidence="2" id="KW-1185">Reference proteome</keyword>
<organism evidence="1 2">
    <name type="scientific">Caenispirillum salinarum AK4</name>
    <dbReference type="NCBI Taxonomy" id="1238182"/>
    <lineage>
        <taxon>Bacteria</taxon>
        <taxon>Pseudomonadati</taxon>
        <taxon>Pseudomonadota</taxon>
        <taxon>Alphaproteobacteria</taxon>
        <taxon>Rhodospirillales</taxon>
        <taxon>Novispirillaceae</taxon>
        <taxon>Caenispirillum</taxon>
    </lineage>
</organism>
<gene>
    <name evidence="1" type="ORF">C882_1222</name>
</gene>
<dbReference type="EMBL" id="ANHY01000017">
    <property type="protein sequence ID" value="EKV28221.1"/>
    <property type="molecule type" value="Genomic_DNA"/>
</dbReference>
<reference evidence="1 2" key="1">
    <citation type="journal article" date="2013" name="Genome Announc.">
        <title>Draft Genome Sequence of an Alphaproteobacterium, Caenispirillum salinarum AK4(T), Isolated from a Solar Saltern.</title>
        <authorList>
            <person name="Khatri I."/>
            <person name="Singh A."/>
            <person name="Korpole S."/>
            <person name="Pinnaka A.K."/>
            <person name="Subramanian S."/>
        </authorList>
    </citation>
    <scope>NUCLEOTIDE SEQUENCE [LARGE SCALE GENOMIC DNA]</scope>
    <source>
        <strain evidence="1 2">AK4</strain>
    </source>
</reference>
<name>K9HHY3_9PROT</name>
<dbReference type="AlphaFoldDB" id="K9HHY3"/>
<accession>K9HHY3</accession>
<evidence type="ECO:0000313" key="1">
    <source>
        <dbReference type="EMBL" id="EKV28221.1"/>
    </source>
</evidence>
<comment type="caution">
    <text evidence="1">The sequence shown here is derived from an EMBL/GenBank/DDBJ whole genome shotgun (WGS) entry which is preliminary data.</text>
</comment>